<feature type="transmembrane region" description="Helical" evidence="1">
    <location>
        <begin position="49"/>
        <end position="67"/>
    </location>
</feature>
<sequence length="80" mass="9431">MMGRGLNVVKRLVSWLGTHGKHVWLLVWSLANIGWSISFVYKEIPGEEYLFPGYLFLSLYVWVRWYWDDIGALTLRQAAR</sequence>
<evidence type="ECO:0000313" key="2">
    <source>
        <dbReference type="EMBL" id="MBC8318708.1"/>
    </source>
</evidence>
<evidence type="ECO:0008006" key="4">
    <source>
        <dbReference type="Google" id="ProtNLM"/>
    </source>
</evidence>
<gene>
    <name evidence="2" type="ORF">H8E41_12455</name>
</gene>
<name>A0A8J6NHD6_9BACT</name>
<dbReference type="Proteomes" id="UP000614424">
    <property type="component" value="Unassembled WGS sequence"/>
</dbReference>
<keyword evidence="1" id="KW-0472">Membrane</keyword>
<keyword evidence="1" id="KW-0812">Transmembrane</keyword>
<dbReference type="AlphaFoldDB" id="A0A8J6NHD6"/>
<organism evidence="2 3">
    <name type="scientific">Candidatus Desulfobia pelagia</name>
    <dbReference type="NCBI Taxonomy" id="2841692"/>
    <lineage>
        <taxon>Bacteria</taxon>
        <taxon>Pseudomonadati</taxon>
        <taxon>Thermodesulfobacteriota</taxon>
        <taxon>Desulfobulbia</taxon>
        <taxon>Desulfobulbales</taxon>
        <taxon>Desulfobulbaceae</taxon>
        <taxon>Candidatus Desulfobia</taxon>
    </lineage>
</organism>
<feature type="transmembrane region" description="Helical" evidence="1">
    <location>
        <begin position="12"/>
        <end position="37"/>
    </location>
</feature>
<keyword evidence="1" id="KW-1133">Transmembrane helix</keyword>
<evidence type="ECO:0000256" key="1">
    <source>
        <dbReference type="SAM" id="Phobius"/>
    </source>
</evidence>
<evidence type="ECO:0000313" key="3">
    <source>
        <dbReference type="Proteomes" id="UP000614424"/>
    </source>
</evidence>
<dbReference type="EMBL" id="JACNJZ010000181">
    <property type="protein sequence ID" value="MBC8318708.1"/>
    <property type="molecule type" value="Genomic_DNA"/>
</dbReference>
<reference evidence="2 3" key="1">
    <citation type="submission" date="2020-08" db="EMBL/GenBank/DDBJ databases">
        <title>Bridging the membrane lipid divide: bacteria of the FCB group superphylum have the potential to synthesize archaeal ether lipids.</title>
        <authorList>
            <person name="Villanueva L."/>
            <person name="Von Meijenfeldt F.A.B."/>
            <person name="Westbye A.B."/>
            <person name="Yadav S."/>
            <person name="Hopmans E.C."/>
            <person name="Dutilh B.E."/>
            <person name="Sinninghe Damste J.S."/>
        </authorList>
    </citation>
    <scope>NUCLEOTIDE SEQUENCE [LARGE SCALE GENOMIC DNA]</scope>
    <source>
        <strain evidence="2">NIOZ-UU47</strain>
    </source>
</reference>
<proteinExistence type="predicted"/>
<accession>A0A8J6NHD6</accession>
<comment type="caution">
    <text evidence="2">The sequence shown here is derived from an EMBL/GenBank/DDBJ whole genome shotgun (WGS) entry which is preliminary data.</text>
</comment>
<protein>
    <recommendedName>
        <fullName evidence="4">Nicotinamide riboside transporter PnuC</fullName>
    </recommendedName>
</protein>